<sequence>MNILGTALPALLLALAGAPAQATSSIDLSVLGRIIPTACTPLLSAGGVVDYGKISHQDLNLEQGTRLPIKTLQISIDCNAPSRYALRMRDNRDGSATVNSEIYYGLGFDHSGNRLGLYSMSFDPRQTQADTSASIYGTESTTGGVAWRTANLNPIDIGANSYLGFTDIEGSVAGPSAIGTLTGIVSVHTVINARRNLDLSVDTPLDGSATLEVVYL</sequence>
<dbReference type="PATRIC" id="fig|294.125.peg.2407"/>
<dbReference type="Proteomes" id="UP000032210">
    <property type="component" value="Unassembled WGS sequence"/>
</dbReference>
<proteinExistence type="predicted"/>
<dbReference type="AlphaFoldDB" id="A0A0D0RRP5"/>
<evidence type="ECO:0000256" key="1">
    <source>
        <dbReference type="SAM" id="SignalP"/>
    </source>
</evidence>
<gene>
    <name evidence="2" type="ORF">PFLU3_23470</name>
</gene>
<protein>
    <recommendedName>
        <fullName evidence="4">DUF1120 domain-containing protein</fullName>
    </recommendedName>
</protein>
<dbReference type="EMBL" id="JXCQ01000016">
    <property type="protein sequence ID" value="KIR22132.1"/>
    <property type="molecule type" value="Genomic_DNA"/>
</dbReference>
<comment type="caution">
    <text evidence="2">The sequence shown here is derived from an EMBL/GenBank/DDBJ whole genome shotgun (WGS) entry which is preliminary data.</text>
</comment>
<accession>A0A0D0RRP5</accession>
<keyword evidence="1" id="KW-0732">Signal</keyword>
<dbReference type="RefSeq" id="WP_043048600.1">
    <property type="nucleotide sequence ID" value="NZ_JXCQ01000016.1"/>
</dbReference>
<dbReference type="Pfam" id="PF06551">
    <property type="entry name" value="DUF1120"/>
    <property type="match status" value="1"/>
</dbReference>
<evidence type="ECO:0008006" key="4">
    <source>
        <dbReference type="Google" id="ProtNLM"/>
    </source>
</evidence>
<feature type="chain" id="PRO_5002220518" description="DUF1120 domain-containing protein" evidence="1">
    <location>
        <begin position="23"/>
        <end position="216"/>
    </location>
</feature>
<evidence type="ECO:0000313" key="2">
    <source>
        <dbReference type="EMBL" id="KIR22132.1"/>
    </source>
</evidence>
<organism evidence="2 3">
    <name type="scientific">Pseudomonas fluorescens</name>
    <dbReference type="NCBI Taxonomy" id="294"/>
    <lineage>
        <taxon>Bacteria</taxon>
        <taxon>Pseudomonadati</taxon>
        <taxon>Pseudomonadota</taxon>
        <taxon>Gammaproteobacteria</taxon>
        <taxon>Pseudomonadales</taxon>
        <taxon>Pseudomonadaceae</taxon>
        <taxon>Pseudomonas</taxon>
    </lineage>
</organism>
<evidence type="ECO:0000313" key="3">
    <source>
        <dbReference type="Proteomes" id="UP000032210"/>
    </source>
</evidence>
<reference evidence="2 3" key="1">
    <citation type="submission" date="2015-01" db="EMBL/GenBank/DDBJ databases">
        <title>Genome sequence of the beneficial rhizobacterium Pseudomonas fluorescens 2-79.</title>
        <authorList>
            <person name="Thuermer A."/>
            <person name="Daniel R."/>
        </authorList>
    </citation>
    <scope>NUCLEOTIDE SEQUENCE [LARGE SCALE GENOMIC DNA]</scope>
    <source>
        <strain evidence="2 3">2-79</strain>
    </source>
</reference>
<feature type="signal peptide" evidence="1">
    <location>
        <begin position="1"/>
        <end position="22"/>
    </location>
</feature>
<dbReference type="InterPro" id="IPR010546">
    <property type="entry name" value="DUF1120"/>
</dbReference>
<name>A0A0D0RRP5_PSEFL</name>